<sequence>MTILVTEINTSGIASGETISDFYAWRIGTTTYNTAIGGTNTVRTYTLDPNKAAIYYRINQTN</sequence>
<dbReference type="EMBL" id="VSSQ01143594">
    <property type="protein sequence ID" value="MPN63732.1"/>
    <property type="molecule type" value="Genomic_DNA"/>
</dbReference>
<proteinExistence type="predicted"/>
<organism evidence="1">
    <name type="scientific">bioreactor metagenome</name>
    <dbReference type="NCBI Taxonomy" id="1076179"/>
    <lineage>
        <taxon>unclassified sequences</taxon>
        <taxon>metagenomes</taxon>
        <taxon>ecological metagenomes</taxon>
    </lineage>
</organism>
<evidence type="ECO:0000313" key="1">
    <source>
        <dbReference type="EMBL" id="MPN63732.1"/>
    </source>
</evidence>
<reference evidence="1" key="1">
    <citation type="submission" date="2019-08" db="EMBL/GenBank/DDBJ databases">
        <authorList>
            <person name="Kucharzyk K."/>
            <person name="Murdoch R.W."/>
            <person name="Higgins S."/>
            <person name="Loffler F."/>
        </authorList>
    </citation>
    <scope>NUCLEOTIDE SEQUENCE</scope>
</reference>
<name>A0A645JKG6_9ZZZZ</name>
<gene>
    <name evidence="1" type="ORF">SDC9_211498</name>
</gene>
<dbReference type="AlphaFoldDB" id="A0A645JKG6"/>
<comment type="caution">
    <text evidence="1">The sequence shown here is derived from an EMBL/GenBank/DDBJ whole genome shotgun (WGS) entry which is preliminary data.</text>
</comment>
<protein>
    <submittedName>
        <fullName evidence="1">Uncharacterized protein</fullName>
    </submittedName>
</protein>
<accession>A0A645JKG6</accession>